<organism evidence="2 3">
    <name type="scientific">Ajellomyces capsulatus (strain H143)</name>
    <name type="common">Darling's disease fungus</name>
    <name type="synonym">Histoplasma capsulatum</name>
    <dbReference type="NCBI Taxonomy" id="544712"/>
    <lineage>
        <taxon>Eukaryota</taxon>
        <taxon>Fungi</taxon>
        <taxon>Dikarya</taxon>
        <taxon>Ascomycota</taxon>
        <taxon>Pezizomycotina</taxon>
        <taxon>Eurotiomycetes</taxon>
        <taxon>Eurotiomycetidae</taxon>
        <taxon>Onygenales</taxon>
        <taxon>Ajellomycetaceae</taxon>
        <taxon>Histoplasma</taxon>
    </lineage>
</organism>
<dbReference type="OrthoDB" id="10454899at2759"/>
<dbReference type="HOGENOM" id="CLU_2482819_0_0_1"/>
<sequence length="87" mass="9281">MAVNSSYTLLISPSPAAQITTPNDSDILTVTNETEDAQWSFAAANKDVGDETQILNRNPKKSRAMRGTSVIAANINICMIAFIASPP</sequence>
<dbReference type="AlphaFoldDB" id="C6H859"/>
<reference evidence="3" key="1">
    <citation type="submission" date="2009-05" db="EMBL/GenBank/DDBJ databases">
        <title>The genome sequence of Ajellomyces capsulatus strain H143.</title>
        <authorList>
            <person name="Champion M."/>
            <person name="Cuomo C.A."/>
            <person name="Ma L.-J."/>
            <person name="Henn M.R."/>
            <person name="Sil A."/>
            <person name="Goldman B."/>
            <person name="Young S.K."/>
            <person name="Kodira C.D."/>
            <person name="Zeng Q."/>
            <person name="Koehrsen M."/>
            <person name="Alvarado L."/>
            <person name="Berlin A.M."/>
            <person name="Borenstein D."/>
            <person name="Chen Z."/>
            <person name="Engels R."/>
            <person name="Freedman E."/>
            <person name="Gellesch M."/>
            <person name="Goldberg J."/>
            <person name="Griggs A."/>
            <person name="Gujja S."/>
            <person name="Heiman D.I."/>
            <person name="Hepburn T.A."/>
            <person name="Howarth C."/>
            <person name="Jen D."/>
            <person name="Larson L."/>
            <person name="Lewis B."/>
            <person name="Mehta T."/>
            <person name="Park D."/>
            <person name="Pearson M."/>
            <person name="Roberts A."/>
            <person name="Saif S."/>
            <person name="Shea T.D."/>
            <person name="Shenoy N."/>
            <person name="Sisk P."/>
            <person name="Stolte C."/>
            <person name="Sykes S."/>
            <person name="Walk T."/>
            <person name="White J."/>
            <person name="Yandava C."/>
            <person name="Klein B."/>
            <person name="McEwen J.G."/>
            <person name="Puccia R."/>
            <person name="Goldman G.H."/>
            <person name="Felipe M.S."/>
            <person name="Nino-Vega G."/>
            <person name="San-Blas G."/>
            <person name="Taylor J.W."/>
            <person name="Mendoza L."/>
            <person name="Galagan J.E."/>
            <person name="Nusbaum C."/>
            <person name="Birren B.W."/>
        </authorList>
    </citation>
    <scope>NUCLEOTIDE SEQUENCE [LARGE SCALE GENOMIC DNA]</scope>
    <source>
        <strain evidence="3">H143</strain>
    </source>
</reference>
<evidence type="ECO:0000313" key="3">
    <source>
        <dbReference type="Proteomes" id="UP000002624"/>
    </source>
</evidence>
<keyword evidence="1" id="KW-0812">Transmembrane</keyword>
<evidence type="ECO:0000313" key="2">
    <source>
        <dbReference type="EMBL" id="EER43590.1"/>
    </source>
</evidence>
<gene>
    <name evidence="2" type="ORF">HCDG_01620</name>
</gene>
<evidence type="ECO:0000256" key="1">
    <source>
        <dbReference type="SAM" id="Phobius"/>
    </source>
</evidence>
<proteinExistence type="predicted"/>
<feature type="transmembrane region" description="Helical" evidence="1">
    <location>
        <begin position="64"/>
        <end position="84"/>
    </location>
</feature>
<accession>C6H859</accession>
<keyword evidence="1" id="KW-1133">Transmembrane helix</keyword>
<dbReference type="VEuPathDB" id="FungiDB:HCDG_01620"/>
<dbReference type="EMBL" id="GG692420">
    <property type="protein sequence ID" value="EER43590.1"/>
    <property type="molecule type" value="Genomic_DNA"/>
</dbReference>
<keyword evidence="1" id="KW-0472">Membrane</keyword>
<protein>
    <submittedName>
        <fullName evidence="2">Uncharacterized protein</fullName>
    </submittedName>
</protein>
<dbReference type="Proteomes" id="UP000002624">
    <property type="component" value="Unassembled WGS sequence"/>
</dbReference>
<name>C6H859_AJECH</name>